<proteinExistence type="predicted"/>
<dbReference type="AlphaFoldDB" id="D6RLH3"/>
<protein>
    <submittedName>
        <fullName evidence="2">Uncharacterized protein</fullName>
    </submittedName>
</protein>
<dbReference type="InParanoid" id="D6RLH3"/>
<dbReference type="GeneID" id="9379794"/>
<feature type="compositionally biased region" description="Polar residues" evidence="1">
    <location>
        <begin position="234"/>
        <end position="249"/>
    </location>
</feature>
<dbReference type="EMBL" id="AACS02000003">
    <property type="protein sequence ID" value="EFI28267.1"/>
    <property type="molecule type" value="Genomic_DNA"/>
</dbReference>
<comment type="caution">
    <text evidence="2">The sequence shown here is derived from an EMBL/GenBank/DDBJ whole genome shotgun (WGS) entry which is preliminary data.</text>
</comment>
<feature type="compositionally biased region" description="Basic residues" evidence="1">
    <location>
        <begin position="172"/>
        <end position="186"/>
    </location>
</feature>
<dbReference type="Proteomes" id="UP000001861">
    <property type="component" value="Unassembled WGS sequence"/>
</dbReference>
<organism evidence="2 3">
    <name type="scientific">Coprinopsis cinerea (strain Okayama-7 / 130 / ATCC MYA-4618 / FGSC 9003)</name>
    <name type="common">Inky cap fungus</name>
    <name type="synonym">Hormographiella aspergillata</name>
    <dbReference type="NCBI Taxonomy" id="240176"/>
    <lineage>
        <taxon>Eukaryota</taxon>
        <taxon>Fungi</taxon>
        <taxon>Dikarya</taxon>
        <taxon>Basidiomycota</taxon>
        <taxon>Agaricomycotina</taxon>
        <taxon>Agaricomycetes</taxon>
        <taxon>Agaricomycetidae</taxon>
        <taxon>Agaricales</taxon>
        <taxon>Agaricineae</taxon>
        <taxon>Psathyrellaceae</taxon>
        <taxon>Coprinopsis</taxon>
    </lineage>
</organism>
<sequence length="335" mass="37479">MGITQVNGELALQPLSTLKPLKGIREDSELSWSEVNQARHVMIKQMIKLGETIWQAEVVDSFIEMYEALDAHGIREEDHGDEAVAEYQANVRREWHDTLETTGGAWNIGLINEKLLHTIRQQIVTREATAQVKELRAIAAAAATYQHRAETSGKRRRSGYEYTTRRQPSLRQPRKRGTILPRRRHPLAPGEDGFFTEALRSSTAPPYARSALGATSTISRRAAADCSGMEGPSRGQNGEATRNSPSQTGRVCVSSGKSRDVEANNTPRNTSAQAAGVLDMGLKAVLAQRRSRPLTPYKVESWKRRIREFSLETRYRNVVDGLRHGFDLGVPIWRI</sequence>
<feature type="region of interest" description="Disordered" evidence="1">
    <location>
        <begin position="223"/>
        <end position="269"/>
    </location>
</feature>
<dbReference type="RefSeq" id="XP_002911761.1">
    <property type="nucleotide sequence ID" value="XM_002911715.1"/>
</dbReference>
<feature type="region of interest" description="Disordered" evidence="1">
    <location>
        <begin position="147"/>
        <end position="193"/>
    </location>
</feature>
<dbReference type="KEGG" id="cci:CC1G_14291"/>
<evidence type="ECO:0000256" key="1">
    <source>
        <dbReference type="SAM" id="MobiDB-lite"/>
    </source>
</evidence>
<gene>
    <name evidence="2" type="ORF">CC1G_14291</name>
</gene>
<accession>D6RLH3</accession>
<reference evidence="2 3" key="1">
    <citation type="journal article" date="2010" name="Proc. Natl. Acad. Sci. U.S.A.">
        <title>Insights into evolution of multicellular fungi from the assembled chromosomes of the mushroom Coprinopsis cinerea (Coprinus cinereus).</title>
        <authorList>
            <person name="Stajich J.E."/>
            <person name="Wilke S.K."/>
            <person name="Ahren D."/>
            <person name="Au C.H."/>
            <person name="Birren B.W."/>
            <person name="Borodovsky M."/>
            <person name="Burns C."/>
            <person name="Canback B."/>
            <person name="Casselton L.A."/>
            <person name="Cheng C.K."/>
            <person name="Deng J."/>
            <person name="Dietrich F.S."/>
            <person name="Fargo D.C."/>
            <person name="Farman M.L."/>
            <person name="Gathman A.C."/>
            <person name="Goldberg J."/>
            <person name="Guigo R."/>
            <person name="Hoegger P.J."/>
            <person name="Hooker J.B."/>
            <person name="Huggins A."/>
            <person name="James T.Y."/>
            <person name="Kamada T."/>
            <person name="Kilaru S."/>
            <person name="Kodira C."/>
            <person name="Kues U."/>
            <person name="Kupfer D."/>
            <person name="Kwan H.S."/>
            <person name="Lomsadze A."/>
            <person name="Li W."/>
            <person name="Lilly W.W."/>
            <person name="Ma L.J."/>
            <person name="Mackey A.J."/>
            <person name="Manning G."/>
            <person name="Martin F."/>
            <person name="Muraguchi H."/>
            <person name="Natvig D.O."/>
            <person name="Palmerini H."/>
            <person name="Ramesh M.A."/>
            <person name="Rehmeyer C.J."/>
            <person name="Roe B.A."/>
            <person name="Shenoy N."/>
            <person name="Stanke M."/>
            <person name="Ter-Hovhannisyan V."/>
            <person name="Tunlid A."/>
            <person name="Velagapudi R."/>
            <person name="Vision T.J."/>
            <person name="Zeng Q."/>
            <person name="Zolan M.E."/>
            <person name="Pukkila P.J."/>
        </authorList>
    </citation>
    <scope>NUCLEOTIDE SEQUENCE [LARGE SCALE GENOMIC DNA]</scope>
    <source>
        <strain evidence="3">Okayama-7 / 130 / ATCC MYA-4618 / FGSC 9003</strain>
    </source>
</reference>
<evidence type="ECO:0000313" key="3">
    <source>
        <dbReference type="Proteomes" id="UP000001861"/>
    </source>
</evidence>
<dbReference type="VEuPathDB" id="FungiDB:CC1G_14291"/>
<keyword evidence="3" id="KW-1185">Reference proteome</keyword>
<name>D6RLH3_COPC7</name>
<evidence type="ECO:0000313" key="2">
    <source>
        <dbReference type="EMBL" id="EFI28267.1"/>
    </source>
</evidence>
<dbReference type="OrthoDB" id="2688210at2759"/>
<dbReference type="HOGENOM" id="CLU_829032_0_0_1"/>